<dbReference type="InterPro" id="IPR027266">
    <property type="entry name" value="TrmE/GcvT-like"/>
</dbReference>
<dbReference type="PROSITE" id="PS51709">
    <property type="entry name" value="G_TRME"/>
    <property type="match status" value="1"/>
</dbReference>
<dbReference type="PRINTS" id="PR00326">
    <property type="entry name" value="GTP1OBG"/>
</dbReference>
<dbReference type="PANTHER" id="PTHR42714:SF2">
    <property type="entry name" value="TRNA MODIFICATION GTPASE GTPBP3, MITOCHONDRIAL"/>
    <property type="match status" value="1"/>
</dbReference>
<evidence type="ECO:0000256" key="3">
    <source>
        <dbReference type="ARBA" id="ARBA00022694"/>
    </source>
</evidence>
<dbReference type="NCBIfam" id="NF003661">
    <property type="entry name" value="PRK05291.1-3"/>
    <property type="match status" value="1"/>
</dbReference>
<dbReference type="CDD" id="cd04164">
    <property type="entry name" value="trmE"/>
    <property type="match status" value="1"/>
</dbReference>
<evidence type="ECO:0000259" key="7">
    <source>
        <dbReference type="PROSITE" id="PS51709"/>
    </source>
</evidence>
<dbReference type="Gene3D" id="3.30.1360.120">
    <property type="entry name" value="Probable tRNA modification gtpase trme, domain 1"/>
    <property type="match status" value="1"/>
</dbReference>
<dbReference type="OrthoDB" id="188276at2759"/>
<dbReference type="EMBL" id="LHPF02000057">
    <property type="protein sequence ID" value="PSC67488.1"/>
    <property type="molecule type" value="Genomic_DNA"/>
</dbReference>
<dbReference type="SUPFAM" id="SSF116878">
    <property type="entry name" value="TrmE connector domain"/>
    <property type="match status" value="1"/>
</dbReference>
<evidence type="ECO:0000256" key="6">
    <source>
        <dbReference type="SAM" id="MobiDB-lite"/>
    </source>
</evidence>
<feature type="domain" description="TrmE-type G" evidence="7">
    <location>
        <begin position="281"/>
        <end position="486"/>
    </location>
</feature>
<evidence type="ECO:0000313" key="9">
    <source>
        <dbReference type="Proteomes" id="UP000239649"/>
    </source>
</evidence>
<evidence type="ECO:0000256" key="2">
    <source>
        <dbReference type="ARBA" id="ARBA00011043"/>
    </source>
</evidence>
<dbReference type="Pfam" id="PF10396">
    <property type="entry name" value="TrmE_N"/>
    <property type="match status" value="1"/>
</dbReference>
<dbReference type="FunFam" id="3.30.1360.120:FF:000007">
    <property type="entry name" value="tRNA modification GTPase GTPBP3, mitochondrial"/>
    <property type="match status" value="1"/>
</dbReference>
<dbReference type="InterPro" id="IPR005225">
    <property type="entry name" value="Small_GTP-bd"/>
</dbReference>
<keyword evidence="9" id="KW-1185">Reference proteome</keyword>
<dbReference type="GO" id="GO:0002098">
    <property type="term" value="P:tRNA wobble uridine modification"/>
    <property type="evidence" value="ECO:0007669"/>
    <property type="project" value="TreeGrafter"/>
</dbReference>
<dbReference type="Proteomes" id="UP000239649">
    <property type="component" value="Unassembled WGS sequence"/>
</dbReference>
<dbReference type="InterPro" id="IPR025867">
    <property type="entry name" value="MnmE_helical"/>
</dbReference>
<evidence type="ECO:0000256" key="1">
    <source>
        <dbReference type="ARBA" id="ARBA00004173"/>
    </source>
</evidence>
<comment type="caution">
    <text evidence="8">The sequence shown here is derived from an EMBL/GenBank/DDBJ whole genome shotgun (WGS) entry which is preliminary data.</text>
</comment>
<dbReference type="InterPro" id="IPR004520">
    <property type="entry name" value="GTPase_MnmE"/>
</dbReference>
<gene>
    <name evidence="8" type="ORF">C2E20_8843</name>
</gene>
<organism evidence="8 9">
    <name type="scientific">Micractinium conductrix</name>
    <dbReference type="NCBI Taxonomy" id="554055"/>
    <lineage>
        <taxon>Eukaryota</taxon>
        <taxon>Viridiplantae</taxon>
        <taxon>Chlorophyta</taxon>
        <taxon>core chlorophytes</taxon>
        <taxon>Trebouxiophyceae</taxon>
        <taxon>Chlorellales</taxon>
        <taxon>Chlorellaceae</taxon>
        <taxon>Chlorella clade</taxon>
        <taxon>Micractinium</taxon>
    </lineage>
</organism>
<dbReference type="Gene3D" id="1.20.120.430">
    <property type="entry name" value="tRNA modification GTPase MnmE domain 2"/>
    <property type="match status" value="2"/>
</dbReference>
<dbReference type="STRING" id="554055.A0A2P6V062"/>
<dbReference type="SUPFAM" id="SSF52540">
    <property type="entry name" value="P-loop containing nucleoside triphosphate hydrolases"/>
    <property type="match status" value="1"/>
</dbReference>
<dbReference type="GO" id="GO:0030488">
    <property type="term" value="P:tRNA methylation"/>
    <property type="evidence" value="ECO:0007669"/>
    <property type="project" value="TreeGrafter"/>
</dbReference>
<sequence length="568" mass="57611">MALTALRYSALLPRALPVAGPACGAALTALAQCFQRCAASSSSSWADGSDTTAAACHAPLPAGCRDTIFALSSAPGCSAVAVVRISGPASDAALAGLLPPTQPLPPPRTAALVSLLAPGGTALLDRALVLRFPAPRSFTGEDSAELHLHGSPAVVRAVLRTLGTLRLRPAEPGEFTRRAFDAGKLDLTQVEGLADLLAAETESQRRQALLHSTGAVRRQHEQWRQTLLTCLARLEAVIDFGEDDGIGDDVAAGVAPLVRALRREVEGHLAAAASGELIRSGVRIAIVGPPNAGKSSLLNLLAGHEAAIVSPVPGTTRDLVQVQLELGGVKVILSDSAGLRQTLCPIEAEGVRRAVAAAAQAQIVLHVADAADEGAAGEEGAPELVLAEHAVHLRVLNKADLLPGAEAAAASGQAGAASAPAAVAAAVAAGDGGAAAGGSGTATGAPPARRRDEEPSGFARPMPLLISCKSGQGVDTLLAALRRQVLALVEAGGGDGGLAGALVTRTRHRYHLGEAVAAMARYEALSGRELELSCEELRAAARAVGRVVGAIDTEAVLDELFSTFCIGK</sequence>
<dbReference type="InterPro" id="IPR006073">
    <property type="entry name" value="GTP-bd"/>
</dbReference>
<evidence type="ECO:0000256" key="5">
    <source>
        <dbReference type="ARBA" id="ARBA00023134"/>
    </source>
</evidence>
<comment type="similarity">
    <text evidence="2">Belongs to the TRAFAC class TrmE-Era-EngA-EngB-Septin-like GTPase superfamily. TrmE GTPase family.</text>
</comment>
<keyword evidence="5" id="KW-0342">GTP-binding</keyword>
<evidence type="ECO:0000313" key="8">
    <source>
        <dbReference type="EMBL" id="PSC67488.1"/>
    </source>
</evidence>
<dbReference type="InterPro" id="IPR018948">
    <property type="entry name" value="GTP-bd_TrmE_N"/>
</dbReference>
<dbReference type="NCBIfam" id="TIGR00231">
    <property type="entry name" value="small_GTP"/>
    <property type="match status" value="1"/>
</dbReference>
<dbReference type="Pfam" id="PF01926">
    <property type="entry name" value="MMR_HSR1"/>
    <property type="match status" value="1"/>
</dbReference>
<dbReference type="HAMAP" id="MF_00379">
    <property type="entry name" value="GTPase_MnmE"/>
    <property type="match status" value="1"/>
</dbReference>
<dbReference type="PANTHER" id="PTHR42714">
    <property type="entry name" value="TRNA MODIFICATION GTPASE GTPBP3"/>
    <property type="match status" value="1"/>
</dbReference>
<dbReference type="GO" id="GO:0005739">
    <property type="term" value="C:mitochondrion"/>
    <property type="evidence" value="ECO:0007669"/>
    <property type="project" value="UniProtKB-SubCell"/>
</dbReference>
<evidence type="ECO:0000256" key="4">
    <source>
        <dbReference type="ARBA" id="ARBA00022741"/>
    </source>
</evidence>
<dbReference type="InterPro" id="IPR027417">
    <property type="entry name" value="P-loop_NTPase"/>
</dbReference>
<reference evidence="8 9" key="1">
    <citation type="journal article" date="2018" name="Plant J.">
        <title>Genome sequences of Chlorella sorokiniana UTEX 1602 and Micractinium conductrix SAG 241.80: implications to maltose excretion by a green alga.</title>
        <authorList>
            <person name="Arriola M.B."/>
            <person name="Velmurugan N."/>
            <person name="Zhang Y."/>
            <person name="Plunkett M.H."/>
            <person name="Hondzo H."/>
            <person name="Barney B.M."/>
        </authorList>
    </citation>
    <scope>NUCLEOTIDE SEQUENCE [LARGE SCALE GENOMIC DNA]</scope>
    <source>
        <strain evidence="8 9">SAG 241.80</strain>
    </source>
</reference>
<keyword evidence="3" id="KW-0819">tRNA processing</keyword>
<accession>A0A2P6V062</accession>
<feature type="region of interest" description="Disordered" evidence="6">
    <location>
        <begin position="434"/>
        <end position="457"/>
    </location>
</feature>
<dbReference type="Pfam" id="PF12631">
    <property type="entry name" value="MnmE_helical"/>
    <property type="match status" value="1"/>
</dbReference>
<comment type="subcellular location">
    <subcellularLocation>
        <location evidence="1">Mitochondrion</location>
    </subcellularLocation>
</comment>
<keyword evidence="4" id="KW-0547">Nucleotide-binding</keyword>
<proteinExistence type="inferred from homology"/>
<dbReference type="GO" id="GO:0003924">
    <property type="term" value="F:GTPase activity"/>
    <property type="evidence" value="ECO:0007669"/>
    <property type="project" value="InterPro"/>
</dbReference>
<dbReference type="AlphaFoldDB" id="A0A2P6V062"/>
<dbReference type="InterPro" id="IPR027368">
    <property type="entry name" value="MnmE_dom2"/>
</dbReference>
<name>A0A2P6V062_9CHLO</name>
<protein>
    <submittedName>
        <fullName evidence="8">tRNA modification GTPase isoform B</fullName>
    </submittedName>
</protein>
<dbReference type="GO" id="GO:0005525">
    <property type="term" value="F:GTP binding"/>
    <property type="evidence" value="ECO:0007669"/>
    <property type="project" value="UniProtKB-KW"/>
</dbReference>
<dbReference type="CDD" id="cd14858">
    <property type="entry name" value="TrmE_N"/>
    <property type="match status" value="1"/>
</dbReference>
<dbReference type="InterPro" id="IPR031168">
    <property type="entry name" value="G_TrmE"/>
</dbReference>